<dbReference type="STRING" id="546871.SAMN04488543_1814"/>
<dbReference type="Pfam" id="PF18029">
    <property type="entry name" value="Glyoxalase_6"/>
    <property type="match status" value="2"/>
</dbReference>
<dbReference type="InterPro" id="IPR037523">
    <property type="entry name" value="VOC_core"/>
</dbReference>
<sequence length="279" mass="29068">MTAAAVPRTYPPGVPSWVDTEQPDVPAALDFYAGLLGWSFTDATPPGAPSRYVIAALDGRDVAAVGQAGEGVGPAAWHTYVATADADATTARLAGLGADVLSHPADAGPGGRLAVLADPEGAELRLWQARRRLGVQLANVPGAWNFSDLHTDDPDGAQRFYGAGFGWRFQPAGPGATSVLVDGYGDHLAATSDPGIRRRQAAAPPGFADVVAGMTGREPDEPPHWHVVFSVEDRDRAAARAVELGGVLLGTGESAWTRRARIRDPQGATLTLSQLTPPD</sequence>
<evidence type="ECO:0000313" key="2">
    <source>
        <dbReference type="EMBL" id="SDS47885.1"/>
    </source>
</evidence>
<dbReference type="PANTHER" id="PTHR33993:SF14">
    <property type="entry name" value="GB|AAF24581.1"/>
    <property type="match status" value="1"/>
</dbReference>
<dbReference type="OrthoDB" id="9793039at2"/>
<dbReference type="AlphaFoldDB" id="A0A1H1SIT5"/>
<proteinExistence type="predicted"/>
<dbReference type="SUPFAM" id="SSF54593">
    <property type="entry name" value="Glyoxalase/Bleomycin resistance protein/Dihydroxybiphenyl dioxygenase"/>
    <property type="match status" value="2"/>
</dbReference>
<dbReference type="Proteomes" id="UP000199092">
    <property type="component" value="Chromosome I"/>
</dbReference>
<name>A0A1H1SIT5_9ACTN</name>
<dbReference type="Gene3D" id="3.10.180.10">
    <property type="entry name" value="2,3-Dihydroxybiphenyl 1,2-Dioxygenase, domain 1"/>
    <property type="match status" value="2"/>
</dbReference>
<evidence type="ECO:0000259" key="1">
    <source>
        <dbReference type="PROSITE" id="PS51819"/>
    </source>
</evidence>
<organism evidence="2 3">
    <name type="scientific">Friedmanniella luteola</name>
    <dbReference type="NCBI Taxonomy" id="546871"/>
    <lineage>
        <taxon>Bacteria</taxon>
        <taxon>Bacillati</taxon>
        <taxon>Actinomycetota</taxon>
        <taxon>Actinomycetes</taxon>
        <taxon>Propionibacteriales</taxon>
        <taxon>Nocardioidaceae</taxon>
        <taxon>Friedmanniella</taxon>
    </lineage>
</organism>
<dbReference type="InterPro" id="IPR029068">
    <property type="entry name" value="Glyas_Bleomycin-R_OHBP_Dase"/>
</dbReference>
<dbReference type="EMBL" id="LT629749">
    <property type="protein sequence ID" value="SDS47885.1"/>
    <property type="molecule type" value="Genomic_DNA"/>
</dbReference>
<dbReference type="RefSeq" id="WP_091412203.1">
    <property type="nucleotide sequence ID" value="NZ_LT629749.1"/>
</dbReference>
<protein>
    <recommendedName>
        <fullName evidence="1">VOC domain-containing protein</fullName>
    </recommendedName>
</protein>
<dbReference type="InterPro" id="IPR041581">
    <property type="entry name" value="Glyoxalase_6"/>
</dbReference>
<feature type="domain" description="VOC" evidence="1">
    <location>
        <begin position="14"/>
        <end position="129"/>
    </location>
</feature>
<dbReference type="PROSITE" id="PS51819">
    <property type="entry name" value="VOC"/>
    <property type="match status" value="2"/>
</dbReference>
<dbReference type="PANTHER" id="PTHR33993">
    <property type="entry name" value="GLYOXALASE-RELATED"/>
    <property type="match status" value="1"/>
</dbReference>
<evidence type="ECO:0000313" key="3">
    <source>
        <dbReference type="Proteomes" id="UP000199092"/>
    </source>
</evidence>
<feature type="domain" description="VOC" evidence="1">
    <location>
        <begin position="143"/>
        <end position="275"/>
    </location>
</feature>
<reference evidence="2 3" key="1">
    <citation type="submission" date="2016-10" db="EMBL/GenBank/DDBJ databases">
        <authorList>
            <person name="de Groot N.N."/>
        </authorList>
    </citation>
    <scope>NUCLEOTIDE SEQUENCE [LARGE SCALE GENOMIC DNA]</scope>
    <source>
        <strain evidence="2 3">DSM 21741</strain>
    </source>
</reference>
<gene>
    <name evidence="2" type="ORF">SAMN04488543_1814</name>
</gene>
<accession>A0A1H1SIT5</accession>
<keyword evidence="3" id="KW-1185">Reference proteome</keyword>
<dbReference type="InterPro" id="IPR052164">
    <property type="entry name" value="Anthracycline_SecMetBiosynth"/>
</dbReference>